<dbReference type="PIRSF" id="PIRSF004440">
    <property type="entry name" value="GpP"/>
    <property type="match status" value="1"/>
</dbReference>
<proteinExistence type="predicted"/>
<dbReference type="Pfam" id="PF21683">
    <property type="entry name" value="GpP-like_1st"/>
    <property type="match status" value="1"/>
</dbReference>
<evidence type="ECO:0000259" key="1">
    <source>
        <dbReference type="Pfam" id="PF21683"/>
    </source>
</evidence>
<dbReference type="OrthoDB" id="9016931at2"/>
<dbReference type="SUPFAM" id="SSF69279">
    <property type="entry name" value="Phage tail proteins"/>
    <property type="match status" value="2"/>
</dbReference>
<sequence length="377" mass="40661">MRDQTDRAERIALDIDGVQWLGWEEVTITRAVDAVAGSFDLSLADRWVEGMTALPLAPGMRCSIRAGSDELIRGHIDAVKPSLAATQHAIRVSGRDASADLVDCAALHTPGEWRQITCSRLATALAAPFGVRVRCEGAEGAPLAVHKIEPGETAWECLERGLRQRELMAMPGAGGEIVLVAIGEGRATTALVQGQNVLSAEVEFDARDRFSEYRVLAQQRGSDTVDAAGAASVVATASDPVIGRYRPHVISGETPKDAATARRRAEWEASVRAGRSVSVNVTVQGWRQGDGSLWPLNAMCRVVLPWLRIEQDLMIGKVVHRLSSGGTTTALTLRSPLAFAQEFEKKLKKDKDGKSADLLQGARELSEAEKTRILNGE</sequence>
<dbReference type="EMBL" id="AE017285">
    <property type="protein sequence ID" value="AAS97326.1"/>
    <property type="molecule type" value="Genomic_DNA"/>
</dbReference>
<name>Q727K1_NITV2</name>
<dbReference type="KEGG" id="dvu:DVU_2854"/>
<dbReference type="PATRIC" id="fig|882.5.peg.2575"/>
<dbReference type="Gene3D" id="2.30.300.10">
    <property type="entry name" value="Baseplate protein-like domain - beta roll fold"/>
    <property type="match status" value="1"/>
</dbReference>
<dbReference type="Pfam" id="PF21929">
    <property type="entry name" value="GpP_4th"/>
    <property type="match status" value="1"/>
</dbReference>
<reference evidence="4 5" key="1">
    <citation type="journal article" date="2004" name="Nat. Biotechnol.">
        <title>The genome sequence of the anaerobic, sulfate-reducing bacterium Desulfovibrio vulgaris Hildenborough.</title>
        <authorList>
            <person name="Heidelberg J.F."/>
            <person name="Seshadri R."/>
            <person name="Haveman S.A."/>
            <person name="Hemme C.L."/>
            <person name="Paulsen I.T."/>
            <person name="Kolonay J.F."/>
            <person name="Eisen J.A."/>
            <person name="Ward N."/>
            <person name="Methe B."/>
            <person name="Brinkac L.M."/>
            <person name="Daugherty S.C."/>
            <person name="Deboy R.T."/>
            <person name="Dodson R.J."/>
            <person name="Durkin A.S."/>
            <person name="Madupu R."/>
            <person name="Nelson W.C."/>
            <person name="Sullivan S.A."/>
            <person name="Fouts D."/>
            <person name="Haft D.H."/>
            <person name="Selengut J."/>
            <person name="Peterson J.D."/>
            <person name="Davidsen T.M."/>
            <person name="Zafar N."/>
            <person name="Zhou L."/>
            <person name="Radune D."/>
            <person name="Dimitrov G."/>
            <person name="Hance M."/>
            <person name="Tran K."/>
            <person name="Khouri H."/>
            <person name="Gill J."/>
            <person name="Utterback T.R."/>
            <person name="Feldblyum T.V."/>
            <person name="Wall J.D."/>
            <person name="Voordouw G."/>
            <person name="Fraser C.M."/>
        </authorList>
    </citation>
    <scope>NUCLEOTIDE SEQUENCE [LARGE SCALE GENOMIC DNA]</scope>
    <source>
        <strain evidence="5">ATCC 29579 / DSM 644 / NCIMB 8303 / VKM B-1760 / Hildenborough</strain>
    </source>
</reference>
<dbReference type="EnsemblBacteria" id="AAS97326">
    <property type="protein sequence ID" value="AAS97326"/>
    <property type="gene ID" value="DVU_2854"/>
</dbReference>
<gene>
    <name evidence="4" type="ordered locus">DVU_2854</name>
</gene>
<dbReference type="AlphaFoldDB" id="Q727K1"/>
<dbReference type="Gene3D" id="3.30.1920.10">
    <property type="entry name" value="Baseplate protein-like domains - 2 layer sandwich fold"/>
    <property type="match status" value="1"/>
</dbReference>
<protein>
    <submittedName>
        <fullName evidence="4">Tail protein, putative</fullName>
    </submittedName>
</protein>
<evidence type="ECO:0000259" key="3">
    <source>
        <dbReference type="Pfam" id="PF22255"/>
    </source>
</evidence>
<dbReference type="RefSeq" id="WP_010940120.1">
    <property type="nucleotide sequence ID" value="NC_002937.3"/>
</dbReference>
<dbReference type="InterPro" id="IPR026276">
    <property type="entry name" value="Baseplate_GpP"/>
</dbReference>
<evidence type="ECO:0000313" key="4">
    <source>
        <dbReference type="EMBL" id="AAS97326.1"/>
    </source>
</evidence>
<dbReference type="Gene3D" id="3.55.50.10">
    <property type="entry name" value="Baseplate protein-like domains"/>
    <property type="match status" value="1"/>
</dbReference>
<dbReference type="InterPro" id="IPR049354">
    <property type="entry name" value="GpP-like_N"/>
</dbReference>
<dbReference type="HOGENOM" id="CLU_060292_0_0_7"/>
<dbReference type="InterPro" id="IPR053982">
    <property type="entry name" value="Gp44/GpP-like_C"/>
</dbReference>
<evidence type="ECO:0000259" key="2">
    <source>
        <dbReference type="Pfam" id="PF21929"/>
    </source>
</evidence>
<dbReference type="PaxDb" id="882-DVU_2854"/>
<feature type="domain" description="Baseplate hub protein gp44/GpP-like C-terminal" evidence="2">
    <location>
        <begin position="259"/>
        <end position="342"/>
    </location>
</feature>
<feature type="domain" description="Baseplate hub protein gp44/GpP-like second" evidence="3">
    <location>
        <begin position="99"/>
        <end position="179"/>
    </location>
</feature>
<dbReference type="Pfam" id="PF22255">
    <property type="entry name" value="Gp44-like_2nd"/>
    <property type="match status" value="1"/>
</dbReference>
<dbReference type="Proteomes" id="UP000002194">
    <property type="component" value="Chromosome"/>
</dbReference>
<evidence type="ECO:0000313" key="5">
    <source>
        <dbReference type="Proteomes" id="UP000002194"/>
    </source>
</evidence>
<dbReference type="PhylomeDB" id="Q727K1"/>
<dbReference type="STRING" id="882.DVU_2854"/>
<organism evidence="4 5">
    <name type="scientific">Nitratidesulfovibrio vulgaris (strain ATCC 29579 / DSM 644 / CCUG 34227 / NCIMB 8303 / VKM B-1760 / Hildenborough)</name>
    <name type="common">Desulfovibrio vulgaris</name>
    <dbReference type="NCBI Taxonomy" id="882"/>
    <lineage>
        <taxon>Bacteria</taxon>
        <taxon>Pseudomonadati</taxon>
        <taxon>Thermodesulfobacteriota</taxon>
        <taxon>Desulfovibrionia</taxon>
        <taxon>Desulfovibrionales</taxon>
        <taxon>Desulfovibrionaceae</taxon>
        <taxon>Nitratidesulfovibrio</taxon>
    </lineage>
</organism>
<dbReference type="InterPro" id="IPR053981">
    <property type="entry name" value="Gp44/GpP-like_2nd"/>
</dbReference>
<dbReference type="SMR" id="Q727K1"/>
<accession>Q727K1</accession>
<dbReference type="eggNOG" id="COG4379">
    <property type="taxonomic scope" value="Bacteria"/>
</dbReference>
<dbReference type="InterPro" id="IPR023399">
    <property type="entry name" value="Baseplate-like_2-layer_sand"/>
</dbReference>
<keyword evidence="5" id="KW-1185">Reference proteome</keyword>
<feature type="domain" description="Baseplate hub protein gp44-like N-terminal" evidence="1">
    <location>
        <begin position="11"/>
        <end position="96"/>
    </location>
</feature>